<organism evidence="1 2">
    <name type="scientific">Clostridium botulinum</name>
    <dbReference type="NCBI Taxonomy" id="1491"/>
    <lineage>
        <taxon>Bacteria</taxon>
        <taxon>Bacillati</taxon>
        <taxon>Bacillota</taxon>
        <taxon>Clostridia</taxon>
        <taxon>Eubacteriales</taxon>
        <taxon>Clostridiaceae</taxon>
        <taxon>Clostridium</taxon>
    </lineage>
</organism>
<dbReference type="EMBL" id="CP069280">
    <property type="protein sequence ID" value="QRI52292.1"/>
    <property type="molecule type" value="Genomic_DNA"/>
</dbReference>
<protein>
    <submittedName>
        <fullName evidence="1">Uncharacterized protein</fullName>
    </submittedName>
</protein>
<dbReference type="Proteomes" id="UP000663464">
    <property type="component" value="Chromosome"/>
</dbReference>
<evidence type="ECO:0000313" key="1">
    <source>
        <dbReference type="EMBL" id="QRI52292.1"/>
    </source>
</evidence>
<sequence length="58" mass="6855">MLRYICKYMKRKNGKYVCPHKDKDIEFINEGIVNRKALICPSDVKYENGDPVCFILED</sequence>
<accession>A0ABD7CGU9</accession>
<proteinExistence type="predicted"/>
<reference evidence="1 2" key="1">
    <citation type="journal article" date="2014" name="J. Infect. Dis.">
        <title>Molecular characterization of a novel botulinum neurotoxin type H gene.</title>
        <authorList>
            <person name="Dover N."/>
            <person name="Barash J.R."/>
            <person name="Hill K.K."/>
            <person name="Xie G."/>
            <person name="Arnon S.S."/>
        </authorList>
    </citation>
    <scope>NUCLEOTIDE SEQUENCE [LARGE SCALE GENOMIC DNA]</scope>
    <source>
        <strain evidence="1 2">IBCA10-7060</strain>
    </source>
</reference>
<dbReference type="AlphaFoldDB" id="A0ABD7CGU9"/>
<gene>
    <name evidence="1" type="ORF">JQS73_12730</name>
</gene>
<name>A0ABD7CGU9_CLOBO</name>
<dbReference type="RefSeq" id="WP_160279557.1">
    <property type="nucleotide sequence ID" value="NZ_CP069280.1"/>
</dbReference>
<evidence type="ECO:0000313" key="2">
    <source>
        <dbReference type="Proteomes" id="UP000663464"/>
    </source>
</evidence>